<dbReference type="EMBL" id="SGNZ01000001">
    <property type="protein sequence ID" value="TRA96822.1"/>
    <property type="molecule type" value="Genomic_DNA"/>
</dbReference>
<comment type="caution">
    <text evidence="1">The sequence shown here is derived from an EMBL/GenBank/DDBJ whole genome shotgun (WGS) entry which is preliminary data.</text>
</comment>
<keyword evidence="2" id="KW-1185">Reference proteome</keyword>
<accession>A0ABY3BUW0</accession>
<evidence type="ECO:0000313" key="2">
    <source>
        <dbReference type="Proteomes" id="UP000319481"/>
    </source>
</evidence>
<protein>
    <recommendedName>
        <fullName evidence="3">Nucleotidyltransferase</fullName>
    </recommendedName>
</protein>
<organism evidence="1 2">
    <name type="scientific">Agrobacterium salinitolerans</name>
    <dbReference type="NCBI Taxonomy" id="1183413"/>
    <lineage>
        <taxon>Bacteria</taxon>
        <taxon>Pseudomonadati</taxon>
        <taxon>Pseudomonadota</taxon>
        <taxon>Alphaproteobacteria</taxon>
        <taxon>Hyphomicrobiales</taxon>
        <taxon>Rhizobiaceae</taxon>
        <taxon>Rhizobium/Agrobacterium group</taxon>
        <taxon>Agrobacterium</taxon>
    </lineage>
</organism>
<sequence>MSKDTTLIDLEGKKLKQKIEAACYAVNPATRERVRIMDMQTALARATGEEVLRGILAGIKTEPLIKGGYAYPQQLRETADIDLLFMREIEPWEIVRSFDGMRAEMADKGMKLVGYDEKPRVLNVNGQKVHRYGFRVGVGPSEIKNHIDVSWGGKHKFPKFRAPKRHGNTFYAAQKPVLGHYQSMESQAADKLIAILNSNTTRWKDFSDLALLKSMKLDQRVIAAEVVWKLSTTFGDPDQVMAALHEKPESLSYDFVAAKAADFEKWLAKSGPARAKIDFVATMQPVRQFYASIRQIIGAARVRKVQGVNPTVDDVKKAFRKAQTEKDKGKPVVTLSDYRLKTGSDLVAQLKR</sequence>
<name>A0ABY3BUW0_9HYPH</name>
<evidence type="ECO:0000313" key="1">
    <source>
        <dbReference type="EMBL" id="TRA96822.1"/>
    </source>
</evidence>
<reference evidence="1 2" key="1">
    <citation type="journal article" date="2019" name="Appl. Microbiol. Biotechnol.">
        <title>Differential efficiency of wild type rhizogenic strains for rol gene transformation of plants.</title>
        <authorList>
            <person name="Desmet S."/>
            <person name="De Keyser E."/>
            <person name="Van Vaerenbergh J."/>
            <person name="Baeyen S."/>
            <person name="Van Huylenbroeck J."/>
            <person name="Geelen D."/>
            <person name="Dhooghe E."/>
        </authorList>
    </citation>
    <scope>NUCLEOTIDE SEQUENCE [LARGE SCALE GENOMIC DNA]</scope>
    <source>
        <strain evidence="1 2">GBBC3283</strain>
    </source>
</reference>
<gene>
    <name evidence="1" type="ORF">EXN23_00875</name>
</gene>
<dbReference type="Proteomes" id="UP000319481">
    <property type="component" value="Unassembled WGS sequence"/>
</dbReference>
<dbReference type="InterPro" id="IPR014942">
    <property type="entry name" value="AbiEii"/>
</dbReference>
<dbReference type="Pfam" id="PF08843">
    <property type="entry name" value="AbiEii"/>
    <property type="match status" value="1"/>
</dbReference>
<evidence type="ECO:0008006" key="3">
    <source>
        <dbReference type="Google" id="ProtNLM"/>
    </source>
</evidence>
<dbReference type="RefSeq" id="WP_142911526.1">
    <property type="nucleotide sequence ID" value="NZ_JAPZLP010000001.1"/>
</dbReference>
<proteinExistence type="predicted"/>